<evidence type="ECO:0000313" key="11">
    <source>
        <dbReference type="RefSeq" id="XP_022722164.1"/>
    </source>
</evidence>
<evidence type="ECO:0000256" key="4">
    <source>
        <dbReference type="ARBA" id="ARBA00022989"/>
    </source>
</evidence>
<proteinExistence type="predicted"/>
<dbReference type="InterPro" id="IPR036770">
    <property type="entry name" value="Ankyrin_rpt-contain_sf"/>
</dbReference>
<keyword evidence="2 8" id="KW-0812">Transmembrane</keyword>
<feature type="transmembrane region" description="Helical" evidence="8">
    <location>
        <begin position="403"/>
        <end position="425"/>
    </location>
</feature>
<dbReference type="Gene3D" id="1.25.40.20">
    <property type="entry name" value="Ankyrin repeat-containing domain"/>
    <property type="match status" value="3"/>
</dbReference>
<keyword evidence="4 8" id="KW-1133">Transmembrane helix</keyword>
<dbReference type="Pfam" id="PF13962">
    <property type="entry name" value="PGG"/>
    <property type="match status" value="1"/>
</dbReference>
<keyword evidence="10" id="KW-1185">Reference proteome</keyword>
<evidence type="ECO:0000256" key="8">
    <source>
        <dbReference type="SAM" id="Phobius"/>
    </source>
</evidence>
<evidence type="ECO:0000259" key="9">
    <source>
        <dbReference type="Pfam" id="PF13962"/>
    </source>
</evidence>
<evidence type="ECO:0000256" key="7">
    <source>
        <dbReference type="PROSITE-ProRule" id="PRU00023"/>
    </source>
</evidence>
<dbReference type="AlphaFoldDB" id="A0A6P5X1F4"/>
<dbReference type="PROSITE" id="PS50088">
    <property type="entry name" value="ANK_REPEAT"/>
    <property type="match status" value="5"/>
</dbReference>
<dbReference type="Pfam" id="PF00023">
    <property type="entry name" value="Ank"/>
    <property type="match status" value="1"/>
</dbReference>
<evidence type="ECO:0000313" key="10">
    <source>
        <dbReference type="Proteomes" id="UP000515121"/>
    </source>
</evidence>
<feature type="repeat" description="ANK" evidence="7">
    <location>
        <begin position="91"/>
        <end position="123"/>
    </location>
</feature>
<feature type="repeat" description="ANK" evidence="7">
    <location>
        <begin position="235"/>
        <end position="267"/>
    </location>
</feature>
<evidence type="ECO:0000256" key="1">
    <source>
        <dbReference type="ARBA" id="ARBA00004141"/>
    </source>
</evidence>
<dbReference type="GeneID" id="111279452"/>
<feature type="repeat" description="ANK" evidence="7">
    <location>
        <begin position="201"/>
        <end position="233"/>
    </location>
</feature>
<dbReference type="SUPFAM" id="SSF48403">
    <property type="entry name" value="Ankyrin repeat"/>
    <property type="match status" value="2"/>
</dbReference>
<name>A0A6P5X1F4_DURZI</name>
<dbReference type="KEGG" id="dzi:111279452"/>
<dbReference type="InterPro" id="IPR002110">
    <property type="entry name" value="Ankyrin_rpt"/>
</dbReference>
<evidence type="ECO:0000256" key="5">
    <source>
        <dbReference type="ARBA" id="ARBA00023043"/>
    </source>
</evidence>
<reference evidence="11" key="1">
    <citation type="submission" date="2025-08" db="UniProtKB">
        <authorList>
            <consortium name="RefSeq"/>
        </authorList>
    </citation>
    <scope>IDENTIFICATION</scope>
    <source>
        <tissue evidence="11">Fruit stalk</tissue>
    </source>
</reference>
<dbReference type="GO" id="GO:0005886">
    <property type="term" value="C:plasma membrane"/>
    <property type="evidence" value="ECO:0007669"/>
    <property type="project" value="TreeGrafter"/>
</dbReference>
<keyword evidence="3" id="KW-0677">Repeat</keyword>
<keyword evidence="5 7" id="KW-0040">ANK repeat</keyword>
<feature type="domain" description="PGG" evidence="9">
    <location>
        <begin position="359"/>
        <end position="465"/>
    </location>
</feature>
<dbReference type="InterPro" id="IPR026961">
    <property type="entry name" value="PGG_dom"/>
</dbReference>
<evidence type="ECO:0000256" key="3">
    <source>
        <dbReference type="ARBA" id="ARBA00022737"/>
    </source>
</evidence>
<feature type="repeat" description="ANK" evidence="7">
    <location>
        <begin position="133"/>
        <end position="155"/>
    </location>
</feature>
<dbReference type="PROSITE" id="PS50297">
    <property type="entry name" value="ANK_REP_REGION"/>
    <property type="match status" value="3"/>
</dbReference>
<protein>
    <submittedName>
        <fullName evidence="11">Ankyrin repeat-containing protein NPR4-like</fullName>
    </submittedName>
</protein>
<organism evidence="10 11">
    <name type="scientific">Durio zibethinus</name>
    <name type="common">Durian</name>
    <dbReference type="NCBI Taxonomy" id="66656"/>
    <lineage>
        <taxon>Eukaryota</taxon>
        <taxon>Viridiplantae</taxon>
        <taxon>Streptophyta</taxon>
        <taxon>Embryophyta</taxon>
        <taxon>Tracheophyta</taxon>
        <taxon>Spermatophyta</taxon>
        <taxon>Magnoliopsida</taxon>
        <taxon>eudicotyledons</taxon>
        <taxon>Gunneridae</taxon>
        <taxon>Pentapetalae</taxon>
        <taxon>rosids</taxon>
        <taxon>malvids</taxon>
        <taxon>Malvales</taxon>
        <taxon>Malvaceae</taxon>
        <taxon>Helicteroideae</taxon>
        <taxon>Durio</taxon>
    </lineage>
</organism>
<dbReference type="RefSeq" id="XP_022722164.1">
    <property type="nucleotide sequence ID" value="XM_022866429.1"/>
</dbReference>
<feature type="repeat" description="ANK" evidence="7">
    <location>
        <begin position="590"/>
        <end position="622"/>
    </location>
</feature>
<dbReference type="PANTHER" id="PTHR24186">
    <property type="entry name" value="PROTEIN PHOSPHATASE 1 REGULATORY SUBUNIT"/>
    <property type="match status" value="1"/>
</dbReference>
<evidence type="ECO:0000256" key="2">
    <source>
        <dbReference type="ARBA" id="ARBA00022692"/>
    </source>
</evidence>
<dbReference type="OrthoDB" id="1847170at2759"/>
<accession>A0A6P5X1F4</accession>
<evidence type="ECO:0000256" key="6">
    <source>
        <dbReference type="ARBA" id="ARBA00023136"/>
    </source>
</evidence>
<comment type="subcellular location">
    <subcellularLocation>
        <location evidence="1">Membrane</location>
        <topology evidence="1">Multi-pass membrane protein</topology>
    </subcellularLocation>
</comment>
<feature type="transmembrane region" description="Helical" evidence="8">
    <location>
        <begin position="445"/>
        <end position="466"/>
    </location>
</feature>
<dbReference type="SMART" id="SM00248">
    <property type="entry name" value="ANK"/>
    <property type="match status" value="7"/>
</dbReference>
<feature type="transmembrane region" description="Helical" evidence="8">
    <location>
        <begin position="364"/>
        <end position="382"/>
    </location>
</feature>
<keyword evidence="6 8" id="KW-0472">Membrane</keyword>
<dbReference type="Proteomes" id="UP000515121">
    <property type="component" value="Unplaced"/>
</dbReference>
<gene>
    <name evidence="11" type="primary">LOC111279452</name>
</gene>
<dbReference type="Pfam" id="PF12796">
    <property type="entry name" value="Ank_2"/>
    <property type="match status" value="2"/>
</dbReference>
<dbReference type="PANTHER" id="PTHR24186:SF53">
    <property type="entry name" value="PGG DOMAIN-CONTAINING PROTEIN"/>
    <property type="match status" value="1"/>
</dbReference>
<sequence>MQLDPSISSSIPSELTLQAEVITYMDSDLFKAAENGDMELFNKYQGGLHCLSKLINGFCFFGKGDLKEFSINFVKQLIDECPSLLLQPNAKGEIPLHVAVRHGHSDIIKFLIERAKDLEATRMKQMLEMADKEGNTALHKAAESADRDVVRLLVKELDPDFSSSANKSGETPIYIAAGRRSNLLVAGILDNCKSMDCGGPDGRTALHAATMARNKESVRIIIEAKKHLTKETDDKGRTPLHYAVQFRSRSIAQLLLKADPSAAYITDKERGTTALHMAAWSGRTNIMEDIISYCPGCCEIVDKRGWNFLHFAVMKQIMEFMKDIANNAQVAGMPVHYRFREIAKEVEKKDIPEHEIDPKTRETHLLVATLVATVTFAAAFTVPGGNKSEQGTATLSRDSAFQAFIITGTLAFVSSLLAFFLHFFLVLFPGAKDYFLVRLKHLADWLTVLAMAAMVVAFSTGTYAVLQSSLGAAYRIYNDAAESLSSSSIPSEQPMEEKVITYMDLVLFKAAADGDVEVFSNYQGALDCLIDGSQNTVLHIYSRTGGRLVVKNVKGFLCFQKRVFEREFSINFVEQLVDKCPSLLLQRHANWEIPLHIAAGHGHSGIVKVLIERAKVVLYEDPE</sequence>